<evidence type="ECO:0000313" key="17">
    <source>
        <dbReference type="Proteomes" id="UP000005239"/>
    </source>
</evidence>
<evidence type="ECO:0000256" key="14">
    <source>
        <dbReference type="SAM" id="Coils"/>
    </source>
</evidence>
<keyword evidence="11 13" id="KW-0739">Sodium transport</keyword>
<keyword evidence="4 13" id="KW-0894">Sodium channel</keyword>
<dbReference type="AlphaFoldDB" id="A0A2A6CTU1"/>
<dbReference type="Proteomes" id="UP000005239">
    <property type="component" value="Unassembled WGS sequence"/>
</dbReference>
<evidence type="ECO:0000256" key="11">
    <source>
        <dbReference type="ARBA" id="ARBA00023201"/>
    </source>
</evidence>
<evidence type="ECO:0000256" key="4">
    <source>
        <dbReference type="ARBA" id="ARBA00022461"/>
    </source>
</evidence>
<keyword evidence="12 13" id="KW-0407">Ion channel</keyword>
<dbReference type="SUPFAM" id="SSF52540">
    <property type="entry name" value="P-loop containing nucleoside triphosphate hydrolases"/>
    <property type="match status" value="1"/>
</dbReference>
<dbReference type="PANTHER" id="PTHR11690">
    <property type="entry name" value="AMILORIDE-SENSITIVE SODIUM CHANNEL-RELATED"/>
    <property type="match status" value="1"/>
</dbReference>
<organism evidence="16 17">
    <name type="scientific">Pristionchus pacificus</name>
    <name type="common">Parasitic nematode worm</name>
    <dbReference type="NCBI Taxonomy" id="54126"/>
    <lineage>
        <taxon>Eukaryota</taxon>
        <taxon>Metazoa</taxon>
        <taxon>Ecdysozoa</taxon>
        <taxon>Nematoda</taxon>
        <taxon>Chromadorea</taxon>
        <taxon>Rhabditida</taxon>
        <taxon>Rhabditina</taxon>
        <taxon>Diplogasteromorpha</taxon>
        <taxon>Diplogasteroidea</taxon>
        <taxon>Neodiplogasteridae</taxon>
        <taxon>Pristionchus</taxon>
    </lineage>
</organism>
<dbReference type="GO" id="GO:0005525">
    <property type="term" value="F:GTP binding"/>
    <property type="evidence" value="ECO:0007669"/>
    <property type="project" value="InterPro"/>
</dbReference>
<evidence type="ECO:0000256" key="2">
    <source>
        <dbReference type="ARBA" id="ARBA00007193"/>
    </source>
</evidence>
<keyword evidence="14" id="KW-0175">Coiled coil</keyword>
<dbReference type="EnsemblMetazoa" id="PPA05662.1">
    <property type="protein sequence ID" value="PPA05662.1"/>
    <property type="gene ID" value="WBGene00095216"/>
</dbReference>
<keyword evidence="7" id="KW-0915">Sodium</keyword>
<feature type="region of interest" description="Disordered" evidence="15">
    <location>
        <begin position="1"/>
        <end position="25"/>
    </location>
</feature>
<proteinExistence type="inferred from homology"/>
<dbReference type="CDD" id="cd00882">
    <property type="entry name" value="Ras_like_GTPase"/>
    <property type="match status" value="1"/>
</dbReference>
<feature type="coiled-coil region" evidence="14">
    <location>
        <begin position="888"/>
        <end position="915"/>
    </location>
</feature>
<feature type="region of interest" description="Disordered" evidence="15">
    <location>
        <begin position="612"/>
        <end position="635"/>
    </location>
</feature>
<sequence length="1241" mass="140277">MNRSLKREEGGRNRHIRSETRATQRREVNDSLFTVDDSGLPYRHLTGHLYIPSNLNPAIITSSVREEEDEAPCPRDESMSPPPVCDTNDLVAEPLLRMLETVKAENATLKRERILRISTLRSRDRWKRNRAMNGRVVTVEGEPRPKPHPEDQDTSFFILFKENSTIHGFRDLFVSPSRDLKLIWIILLVIASALTVHGCSQVFSEFMDKKVVVSYFVHGNDSLEVPDLVICPLNRFNRSIFEQYNMSMALRQYVELTYPGLWPHEFQARSVSKSYHNLDKLNAELNILIESLNTTFTRFISEANLPCSAFLNEDECSKAEEIQTFAGKCFRLPGKQQSLPGFGHGRKVIVTLPTEYYHPGANNIANDGIIIKFAASNKGIDNDINFVPSGTQTLVSISATKYNFMNDPPKFSCAEGDNRNYSRVWCYDACLSERAEMACNCSLVASMDKKHKNICTAKELFGCYYKHIDLIEEPSSVPKQQECKKRCTSPCEYWTYSKTVSYASFPAAHMRELINTDEEFERLKRTIVIDAFYTELEYTVIKHIRNLPLSSAIAQFGGQLSLWAGASVMSMAQLVIYFIYILIHHIIKFGERKRQALAAGRRLSQSLKAIRNRRNSRSPAFASHGEEQATSLSPRCAEEEIIDIEEESTPSRRRMVESALYANHSNRSSRAGTLEHKSRASTASTIKEVQPTILDDATMESIFNSITLPDVEFSHKQAEMSVLDHFDTALANESSQSYRSSVSEVPSPVPSSLAGHVVAEIVAHRVAEHVIKEAIIDHAIHQHEREREALHELARLKIEQEAMELYSHRSFGNLSPRHRSMTVDSLASLAESRFGQIDIHDDNDEYTAEELDLHHNEVAYQRVKKPKTFSAPIPPLARRPNEEDVLQLEAFNHKLTQARQEIAFLEARIAEHEALRAHRAASIASHRHSYHGSTHHDKWASEVDAIYEEDVGVSPLARHQIEHGTELARVGNRTLIIPAMHRVESFSTQSIHKYIIGGEAEPHADDKTVLLFGPKGSGKSSLINSMLNFLYDVKRENKFRFVVSNGIEATKGVNVYVFNNTILPFSVTIVDTPGVSNEKTKGSEPTDKTCSTLIKTWFEKELISNGKFRLDAISVVLRNAESRLEWPFIHELAAIKRMFGDDLKTNVLPIITNTEVLPQPVAVRALASANIAFLQYYKVNNAGFFPEAVEDMTKLKHNLFYRAGIASLETYFKDLQELIHPLVAVLRSKAAFASLGDASLY</sequence>
<protein>
    <submittedName>
        <fullName evidence="16">Del-9</fullName>
    </submittedName>
</protein>
<dbReference type="Gene3D" id="1.10.287.770">
    <property type="entry name" value="YojJ-like"/>
    <property type="match status" value="1"/>
</dbReference>
<comment type="similarity">
    <text evidence="2 13">Belongs to the amiloride-sensitive sodium channel (TC 1.A.6) family.</text>
</comment>
<evidence type="ECO:0000256" key="8">
    <source>
        <dbReference type="ARBA" id="ARBA00023065"/>
    </source>
</evidence>
<reference evidence="16" key="2">
    <citation type="submission" date="2022-06" db="UniProtKB">
        <authorList>
            <consortium name="EnsemblMetazoa"/>
        </authorList>
    </citation>
    <scope>IDENTIFICATION</scope>
    <source>
        <strain evidence="16">PS312</strain>
    </source>
</reference>
<comment type="subcellular location">
    <subcellularLocation>
        <location evidence="1">Membrane</location>
        <topology evidence="1">Multi-pass membrane protein</topology>
    </subcellularLocation>
</comment>
<evidence type="ECO:0000256" key="7">
    <source>
        <dbReference type="ARBA" id="ARBA00023053"/>
    </source>
</evidence>
<accession>A0A2A6CTU1</accession>
<evidence type="ECO:0000313" key="16">
    <source>
        <dbReference type="EnsemblMetazoa" id="PPA05662.1"/>
    </source>
</evidence>
<dbReference type="Pfam" id="PF01926">
    <property type="entry name" value="MMR_HSR1"/>
    <property type="match status" value="1"/>
</dbReference>
<evidence type="ECO:0000256" key="1">
    <source>
        <dbReference type="ARBA" id="ARBA00004141"/>
    </source>
</evidence>
<evidence type="ECO:0000256" key="6">
    <source>
        <dbReference type="ARBA" id="ARBA00022989"/>
    </source>
</evidence>
<keyword evidence="10" id="KW-0325">Glycoprotein</keyword>
<gene>
    <name evidence="16" type="primary">WBGene00095216</name>
</gene>
<dbReference type="GO" id="GO:0015280">
    <property type="term" value="F:ligand-gated sodium channel activity"/>
    <property type="evidence" value="ECO:0000318"/>
    <property type="project" value="GO_Central"/>
</dbReference>
<keyword evidence="8 13" id="KW-0406">Ion transport</keyword>
<name>A0A2A6CTU1_PRIPA</name>
<accession>A0A8R1U822</accession>
<keyword evidence="9" id="KW-0472">Membrane</keyword>
<dbReference type="Gene3D" id="3.40.50.300">
    <property type="entry name" value="P-loop containing nucleotide triphosphate hydrolases"/>
    <property type="match status" value="1"/>
</dbReference>
<keyword evidence="17" id="KW-1185">Reference proteome</keyword>
<reference evidence="17" key="1">
    <citation type="journal article" date="2008" name="Nat. Genet.">
        <title>The Pristionchus pacificus genome provides a unique perspective on nematode lifestyle and parasitism.</title>
        <authorList>
            <person name="Dieterich C."/>
            <person name="Clifton S.W."/>
            <person name="Schuster L.N."/>
            <person name="Chinwalla A."/>
            <person name="Delehaunty K."/>
            <person name="Dinkelacker I."/>
            <person name="Fulton L."/>
            <person name="Fulton R."/>
            <person name="Godfrey J."/>
            <person name="Minx P."/>
            <person name="Mitreva M."/>
            <person name="Roeseler W."/>
            <person name="Tian H."/>
            <person name="Witte H."/>
            <person name="Yang S.P."/>
            <person name="Wilson R.K."/>
            <person name="Sommer R.J."/>
        </authorList>
    </citation>
    <scope>NUCLEOTIDE SEQUENCE [LARGE SCALE GENOMIC DNA]</scope>
    <source>
        <strain evidence="17">PS312</strain>
    </source>
</reference>
<dbReference type="PANTHER" id="PTHR11690:SF244">
    <property type="entry name" value="DEGENERIN LIKE"/>
    <property type="match status" value="1"/>
</dbReference>
<keyword evidence="6" id="KW-1133">Transmembrane helix</keyword>
<dbReference type="InterPro" id="IPR001873">
    <property type="entry name" value="ENaC"/>
</dbReference>
<evidence type="ECO:0000256" key="15">
    <source>
        <dbReference type="SAM" id="MobiDB-lite"/>
    </source>
</evidence>
<dbReference type="InterPro" id="IPR006073">
    <property type="entry name" value="GTP-bd"/>
</dbReference>
<dbReference type="GO" id="GO:0035725">
    <property type="term" value="P:sodium ion transmembrane transport"/>
    <property type="evidence" value="ECO:0000318"/>
    <property type="project" value="GO_Central"/>
</dbReference>
<keyword evidence="3 13" id="KW-0813">Transport</keyword>
<evidence type="ECO:0000256" key="3">
    <source>
        <dbReference type="ARBA" id="ARBA00022448"/>
    </source>
</evidence>
<feature type="region of interest" description="Disordered" evidence="15">
    <location>
        <begin position="64"/>
        <end position="84"/>
    </location>
</feature>
<dbReference type="InterPro" id="IPR027417">
    <property type="entry name" value="P-loop_NTPase"/>
</dbReference>
<evidence type="ECO:0000256" key="13">
    <source>
        <dbReference type="RuleBase" id="RU000679"/>
    </source>
</evidence>
<dbReference type="Pfam" id="PF00858">
    <property type="entry name" value="ASC"/>
    <property type="match status" value="1"/>
</dbReference>
<evidence type="ECO:0000256" key="9">
    <source>
        <dbReference type="ARBA" id="ARBA00023136"/>
    </source>
</evidence>
<dbReference type="PRINTS" id="PR01078">
    <property type="entry name" value="AMINACHANNEL"/>
</dbReference>
<dbReference type="GO" id="GO:0005886">
    <property type="term" value="C:plasma membrane"/>
    <property type="evidence" value="ECO:0000318"/>
    <property type="project" value="GO_Central"/>
</dbReference>
<evidence type="ECO:0000256" key="12">
    <source>
        <dbReference type="ARBA" id="ARBA00023303"/>
    </source>
</evidence>
<keyword evidence="5 13" id="KW-0812">Transmembrane</keyword>
<evidence type="ECO:0000256" key="10">
    <source>
        <dbReference type="ARBA" id="ARBA00023180"/>
    </source>
</evidence>
<evidence type="ECO:0000256" key="5">
    <source>
        <dbReference type="ARBA" id="ARBA00022692"/>
    </source>
</evidence>